<protein>
    <recommendedName>
        <fullName evidence="4">Reverse transcriptase domain-containing protein</fullName>
    </recommendedName>
</protein>
<dbReference type="Proteomes" id="UP000094776">
    <property type="component" value="Chromosome 2"/>
</dbReference>
<dbReference type="InterPro" id="IPR043502">
    <property type="entry name" value="DNA/RNA_pol_sf"/>
</dbReference>
<comment type="similarity">
    <text evidence="1">Belongs to the bacterial reverse transcriptase family.</text>
</comment>
<evidence type="ECO:0008006" key="4">
    <source>
        <dbReference type="Google" id="ProtNLM"/>
    </source>
</evidence>
<evidence type="ECO:0000256" key="1">
    <source>
        <dbReference type="ARBA" id="ARBA00034120"/>
    </source>
</evidence>
<dbReference type="PANTHER" id="PTHR34047">
    <property type="entry name" value="NUCLEAR INTRON MATURASE 1, MITOCHONDRIAL-RELATED"/>
    <property type="match status" value="1"/>
</dbReference>
<evidence type="ECO:0000313" key="2">
    <source>
        <dbReference type="EMBL" id="AOK19955.1"/>
    </source>
</evidence>
<gene>
    <name evidence="2" type="ORF">WT26_29470</name>
</gene>
<dbReference type="InterPro" id="IPR051083">
    <property type="entry name" value="GrpII_Intron_Splice-Mob/Def"/>
</dbReference>
<reference evidence="2 3" key="1">
    <citation type="submission" date="2015-12" db="EMBL/GenBank/DDBJ databases">
        <title>Diversity of Burkholderia near neighbor genomes.</title>
        <authorList>
            <person name="Sahl J."/>
            <person name="Wagner D."/>
            <person name="Keim P."/>
        </authorList>
    </citation>
    <scope>NUCLEOTIDE SEQUENCE [LARGE SCALE GENOMIC DNA]</scope>
    <source>
        <strain evidence="2 3">MSMB1184WGS</strain>
    </source>
</reference>
<proteinExistence type="inferred from homology"/>
<name>A0A1B4Q196_BURCE</name>
<dbReference type="SUPFAM" id="SSF56672">
    <property type="entry name" value="DNA/RNA polymerases"/>
    <property type="match status" value="1"/>
</dbReference>
<evidence type="ECO:0000313" key="3">
    <source>
        <dbReference type="Proteomes" id="UP000094776"/>
    </source>
</evidence>
<dbReference type="EMBL" id="CP013444">
    <property type="protein sequence ID" value="AOK19955.1"/>
    <property type="molecule type" value="Genomic_DNA"/>
</dbReference>
<sequence length="416" mass="47067">MLLRSAWLIRFIEHRVADTRVVRLIKKWLHAGVLEEGRLTRSEVETIQGGSISPLLSNIYLHYAFNLWVKQWRVRHAVGDMRDVRYADDWVDTDFFLPVAVQIGHMLVLAGHAARAGRLFAGFDAVAALSVHQRHAGQHGHGVHRCRHVVKAARRRKPVGGFAVDQRTVGQAQRERRALQAIDAQCLVVECHMHRTPGVGARDACNLVVDVLFPYRLLLEVLRRRENPDRQVSDACDRLHSGFVEEGRQGRADKRHVSGRGDFRNIAQQGDVLRAMVEFKCRNYRGDGLSARHVVLADISQSEQAALDDIGRIFEVLTECFLRNVEHFDFDVLTEIGAIDQELQASPSRFECLKCRVVQDGIELSAELLVQVCQTPIEQIRIHAIHRIRICSCMRIGNYSGLGVLIALKSCAHWTS</sequence>
<organism evidence="2 3">
    <name type="scientific">Burkholderia cepacia</name>
    <name type="common">Pseudomonas cepacia</name>
    <dbReference type="NCBI Taxonomy" id="292"/>
    <lineage>
        <taxon>Bacteria</taxon>
        <taxon>Pseudomonadati</taxon>
        <taxon>Pseudomonadota</taxon>
        <taxon>Betaproteobacteria</taxon>
        <taxon>Burkholderiales</taxon>
        <taxon>Burkholderiaceae</taxon>
        <taxon>Burkholderia</taxon>
        <taxon>Burkholderia cepacia complex</taxon>
    </lineage>
</organism>
<accession>A0A1B4Q196</accession>
<dbReference type="PANTHER" id="PTHR34047:SF8">
    <property type="entry name" value="PROTEIN YKFC"/>
    <property type="match status" value="1"/>
</dbReference>
<dbReference type="AlphaFoldDB" id="A0A1B4Q196"/>